<sequence>MQKQTQPLFATGTFADGSYTYWYGSPDNRSLTTMSNKIHYRGNTSALGSTALYDELLTLDTPYWWHDEHYATG</sequence>
<reference evidence="1 2" key="1">
    <citation type="submission" date="2015-12" db="EMBL/GenBank/DDBJ databases">
        <title>Draft genome sequence of Moniliophthora roreri, the causal agent of frosty pod rot of cacao.</title>
        <authorList>
            <person name="Aime M.C."/>
            <person name="Diaz-Valderrama J.R."/>
            <person name="Kijpornyongpan T."/>
            <person name="Phillips-Mora W."/>
        </authorList>
    </citation>
    <scope>NUCLEOTIDE SEQUENCE [LARGE SCALE GENOMIC DNA]</scope>
    <source>
        <strain evidence="1 2">MCA 2952</strain>
    </source>
</reference>
<comment type="caution">
    <text evidence="1">The sequence shown here is derived from an EMBL/GenBank/DDBJ whole genome shotgun (WGS) entry which is preliminary data.</text>
</comment>
<proteinExistence type="predicted"/>
<accession>A0A0W0G857</accession>
<organism evidence="1 2">
    <name type="scientific">Moniliophthora roreri</name>
    <name type="common">Frosty pod rot fungus</name>
    <name type="synonym">Monilia roreri</name>
    <dbReference type="NCBI Taxonomy" id="221103"/>
    <lineage>
        <taxon>Eukaryota</taxon>
        <taxon>Fungi</taxon>
        <taxon>Dikarya</taxon>
        <taxon>Basidiomycota</taxon>
        <taxon>Agaricomycotina</taxon>
        <taxon>Agaricomycetes</taxon>
        <taxon>Agaricomycetidae</taxon>
        <taxon>Agaricales</taxon>
        <taxon>Marasmiineae</taxon>
        <taxon>Marasmiaceae</taxon>
        <taxon>Moniliophthora</taxon>
    </lineage>
</organism>
<dbReference type="AlphaFoldDB" id="A0A0W0G857"/>
<evidence type="ECO:0000313" key="2">
    <source>
        <dbReference type="Proteomes" id="UP000054988"/>
    </source>
</evidence>
<evidence type="ECO:0000313" key="1">
    <source>
        <dbReference type="EMBL" id="KTB44750.1"/>
    </source>
</evidence>
<dbReference type="EMBL" id="LATX01000861">
    <property type="protein sequence ID" value="KTB44750.1"/>
    <property type="molecule type" value="Genomic_DNA"/>
</dbReference>
<name>A0A0W0G857_MONRR</name>
<protein>
    <submittedName>
        <fullName evidence="1">Uncharacterized protein</fullName>
    </submittedName>
</protein>
<gene>
    <name evidence="1" type="ORF">WG66_2679</name>
</gene>
<dbReference type="Proteomes" id="UP000054988">
    <property type="component" value="Unassembled WGS sequence"/>
</dbReference>